<protein>
    <recommendedName>
        <fullName evidence="2">Transferrin-like domain-containing protein</fullName>
    </recommendedName>
</protein>
<comment type="caution">
    <text evidence="3">The sequence shown here is derived from an EMBL/GenBank/DDBJ whole genome shotgun (WGS) entry which is preliminary data.</text>
</comment>
<evidence type="ECO:0000313" key="4">
    <source>
        <dbReference type="Proteomes" id="UP001329430"/>
    </source>
</evidence>
<dbReference type="SMART" id="SM00094">
    <property type="entry name" value="TR_FER"/>
    <property type="match status" value="1"/>
</dbReference>
<reference evidence="3 4" key="1">
    <citation type="journal article" date="2024" name="Insects">
        <title>An Improved Chromosome-Level Genome Assembly of the Firefly Pyrocoelia pectoralis.</title>
        <authorList>
            <person name="Fu X."/>
            <person name="Meyer-Rochow V.B."/>
            <person name="Ballantyne L."/>
            <person name="Zhu X."/>
        </authorList>
    </citation>
    <scope>NUCLEOTIDE SEQUENCE [LARGE SCALE GENOMIC DNA]</scope>
    <source>
        <tissue evidence="3">Whole body</tissue>
    </source>
</reference>
<dbReference type="AlphaFoldDB" id="A0AAN7VTK1"/>
<proteinExistence type="predicted"/>
<evidence type="ECO:0000313" key="3">
    <source>
        <dbReference type="EMBL" id="KAK5649219.1"/>
    </source>
</evidence>
<dbReference type="GO" id="GO:0005769">
    <property type="term" value="C:early endosome"/>
    <property type="evidence" value="ECO:0007669"/>
    <property type="project" value="TreeGrafter"/>
</dbReference>
<accession>A0AAN7VTK1</accession>
<dbReference type="CDD" id="cd13529">
    <property type="entry name" value="PBP2_transferrin"/>
    <property type="match status" value="1"/>
</dbReference>
<feature type="chain" id="PRO_5042942004" description="Transferrin-like domain-containing protein" evidence="1">
    <location>
        <begin position="30"/>
        <end position="738"/>
    </location>
</feature>
<organism evidence="3 4">
    <name type="scientific">Pyrocoelia pectoralis</name>
    <dbReference type="NCBI Taxonomy" id="417401"/>
    <lineage>
        <taxon>Eukaryota</taxon>
        <taxon>Metazoa</taxon>
        <taxon>Ecdysozoa</taxon>
        <taxon>Arthropoda</taxon>
        <taxon>Hexapoda</taxon>
        <taxon>Insecta</taxon>
        <taxon>Pterygota</taxon>
        <taxon>Neoptera</taxon>
        <taxon>Endopterygota</taxon>
        <taxon>Coleoptera</taxon>
        <taxon>Polyphaga</taxon>
        <taxon>Elateriformia</taxon>
        <taxon>Elateroidea</taxon>
        <taxon>Lampyridae</taxon>
        <taxon>Lampyrinae</taxon>
        <taxon>Pyrocoelia</taxon>
    </lineage>
</organism>
<gene>
    <name evidence="3" type="ORF">RI129_000248</name>
</gene>
<dbReference type="Gene3D" id="3.40.190.10">
    <property type="entry name" value="Periplasmic binding protein-like II"/>
    <property type="match status" value="3"/>
</dbReference>
<dbReference type="PANTHER" id="PTHR11485">
    <property type="entry name" value="TRANSFERRIN"/>
    <property type="match status" value="1"/>
</dbReference>
<dbReference type="PROSITE" id="PS51408">
    <property type="entry name" value="TRANSFERRIN_LIKE_4"/>
    <property type="match status" value="2"/>
</dbReference>
<dbReference type="EMBL" id="JAVRBK010000001">
    <property type="protein sequence ID" value="KAK5649219.1"/>
    <property type="molecule type" value="Genomic_DNA"/>
</dbReference>
<dbReference type="SUPFAM" id="SSF53850">
    <property type="entry name" value="Periplasmic binding protein-like II"/>
    <property type="match status" value="2"/>
</dbReference>
<dbReference type="PRINTS" id="PR00422">
    <property type="entry name" value="TRANSFERRIN"/>
</dbReference>
<dbReference type="GO" id="GO:0055037">
    <property type="term" value="C:recycling endosome"/>
    <property type="evidence" value="ECO:0007669"/>
    <property type="project" value="TreeGrafter"/>
</dbReference>
<dbReference type="GO" id="GO:0005886">
    <property type="term" value="C:plasma membrane"/>
    <property type="evidence" value="ECO:0007669"/>
    <property type="project" value="TreeGrafter"/>
</dbReference>
<evidence type="ECO:0000256" key="1">
    <source>
        <dbReference type="SAM" id="SignalP"/>
    </source>
</evidence>
<keyword evidence="1" id="KW-0732">Signal</keyword>
<sequence>MRYTNSKRGKMGVCRVLVLLLALICEIYTQEPYTICASLKDKADCDQVERKEFVRCKFNLHQVDCLLNIEQDKIDFGRVTPEAALIGAKFLKNVVVLGEFRNNAVKNDSAELSVVVLVRKTHTGGLRNLRGKKYCHPGFKFNQIATDFILKEFENTVLKENNAEGCQNNVITETLFEKEIKAVSDFFGPSCRPGPWIGFEKYDNDFYKNYSKLCELCNNNDKCRPGNEPFTDSINCLVNGGDVAVTTLDTVYQYFNNTDNKNRIDEFGYLCKSGDINGLEDPCMWGQQPWNLIIANRKKESSIKKDIQSWFASNIINKDSNIVPAPSDMNIDYLQPILFPEEKDYNQIQIVEGTPSLLEYLEKYRVIPPTNEKCDEKIRWCTVSNAEQEKCEWLAQASANLAIQPTIKCIQSHNTFACLEDIKTDKVDVVSSDAHFGYIARKKDLAPLAFPDTAGKDRIKPIIVIRSTENDITSLKNLEGKKACVPEYGGIEWLSFINTARAQDVLSHSSCDYGQLISNFVTDSCMPGAHDKEHEISGSINQDKLCKLCQPDPQESKTGVNCNSNSGNRFYGNSGALKCLKEVGDYAVVTQEAYPDFNSNDFKVLCKNGSVVSAAGFNVDENCALTKIIDSEVLAKKVSPKLANIAIVLLNLEAHFGSDRHKSFEVFNAFNNTLDLLFKDSTQGLSSIQSDSEHIKNFVQLFTDVEKCAATIDGKSNSAATLRITILPFAICLLFIFY</sequence>
<dbReference type="InterPro" id="IPR001156">
    <property type="entry name" value="Transferrin-like_dom"/>
</dbReference>
<dbReference type="Proteomes" id="UP001329430">
    <property type="component" value="Chromosome 1"/>
</dbReference>
<feature type="domain" description="Transferrin-like" evidence="2">
    <location>
        <begin position="378"/>
        <end position="707"/>
    </location>
</feature>
<dbReference type="PANTHER" id="PTHR11485:SF57">
    <property type="entry name" value="TRANSFERRIN"/>
    <property type="match status" value="1"/>
</dbReference>
<dbReference type="Pfam" id="PF00405">
    <property type="entry name" value="Transferrin"/>
    <property type="match status" value="2"/>
</dbReference>
<feature type="domain" description="Transferrin-like" evidence="2">
    <location>
        <begin position="22"/>
        <end position="353"/>
    </location>
</feature>
<evidence type="ECO:0000259" key="2">
    <source>
        <dbReference type="PROSITE" id="PS51408"/>
    </source>
</evidence>
<feature type="signal peptide" evidence="1">
    <location>
        <begin position="1"/>
        <end position="29"/>
    </location>
</feature>
<dbReference type="GO" id="GO:0005615">
    <property type="term" value="C:extracellular space"/>
    <property type="evidence" value="ECO:0007669"/>
    <property type="project" value="TreeGrafter"/>
</dbReference>
<name>A0AAN7VTK1_9COLE</name>
<keyword evidence="4" id="KW-1185">Reference proteome</keyword>
<dbReference type="GO" id="GO:0006826">
    <property type="term" value="P:iron ion transport"/>
    <property type="evidence" value="ECO:0007669"/>
    <property type="project" value="TreeGrafter"/>
</dbReference>